<dbReference type="AlphaFoldDB" id="A0A077P0Y9"/>
<reference evidence="1" key="1">
    <citation type="submission" date="2013-07" db="EMBL/GenBank/DDBJ databases">
        <title>Sub-species coevolution in mutualistic symbiosis.</title>
        <authorList>
            <person name="Murfin K."/>
            <person name="Klassen J."/>
            <person name="Lee M."/>
            <person name="Forst S."/>
            <person name="Stock P."/>
            <person name="Goodrich-Blair H."/>
        </authorList>
    </citation>
    <scope>NUCLEOTIDE SEQUENCE [LARGE SCALE GENOMIC DNA]</scope>
    <source>
        <strain evidence="1">Oregonense</strain>
    </source>
</reference>
<proteinExistence type="predicted"/>
<protein>
    <submittedName>
        <fullName evidence="1">Uncharacterized protein</fullName>
    </submittedName>
</protein>
<name>A0A077P0Y9_XENBV</name>
<dbReference type="EMBL" id="CBSX010000029">
    <property type="protein sequence ID" value="CDH04383.1"/>
    <property type="molecule type" value="Genomic_DNA"/>
</dbReference>
<dbReference type="Proteomes" id="UP000028483">
    <property type="component" value="Unassembled WGS sequence"/>
</dbReference>
<comment type="caution">
    <text evidence="1">The sequence shown here is derived from an EMBL/GenBank/DDBJ whole genome shotgun (WGS) entry which is preliminary data.</text>
</comment>
<organism evidence="1">
    <name type="scientific">Xenorhabdus bovienii str. oregonense</name>
    <dbReference type="NCBI Taxonomy" id="1398202"/>
    <lineage>
        <taxon>Bacteria</taxon>
        <taxon>Pseudomonadati</taxon>
        <taxon>Pseudomonadota</taxon>
        <taxon>Gammaproteobacteria</taxon>
        <taxon>Enterobacterales</taxon>
        <taxon>Morganellaceae</taxon>
        <taxon>Xenorhabdus</taxon>
    </lineage>
</organism>
<sequence length="41" mass="4577">MVLKTPEMVIQTPICGLEREITVTNTLNGSIAYLEEERLNG</sequence>
<gene>
    <name evidence="1" type="ORF">XBO1_1240084</name>
</gene>
<evidence type="ECO:0000313" key="1">
    <source>
        <dbReference type="EMBL" id="CDH04383.1"/>
    </source>
</evidence>
<accession>A0A077P0Y9</accession>
<dbReference type="HOGENOM" id="CLU_3278885_0_0_6"/>